<keyword evidence="3" id="KW-1185">Reference proteome</keyword>
<dbReference type="Proteomes" id="UP001500218">
    <property type="component" value="Unassembled WGS sequence"/>
</dbReference>
<feature type="region of interest" description="Disordered" evidence="1">
    <location>
        <begin position="25"/>
        <end position="76"/>
    </location>
</feature>
<feature type="compositionally biased region" description="Basic residues" evidence="1">
    <location>
        <begin position="61"/>
        <end position="70"/>
    </location>
</feature>
<sequence length="131" mass="13494">MGDCGGGRGAGLVDVGQQATAGVANAGADDHGAGSHVLGPDPSHTVVTRPSARHDGPPHHGGLRSHRRPVRVAAGRPEPRIAATALIGLWDIQGRALRKYLTGSRKPAQIRQAVTADVQRAAKIVESVTRG</sequence>
<gene>
    <name evidence="2" type="ORF">GCM10009682_18950</name>
</gene>
<proteinExistence type="predicted"/>
<evidence type="ECO:0000313" key="2">
    <source>
        <dbReference type="EMBL" id="GAA1797520.1"/>
    </source>
</evidence>
<protein>
    <submittedName>
        <fullName evidence="2">Uncharacterized protein</fullName>
    </submittedName>
</protein>
<evidence type="ECO:0000313" key="3">
    <source>
        <dbReference type="Proteomes" id="UP001500218"/>
    </source>
</evidence>
<dbReference type="EMBL" id="BAAALT010000048">
    <property type="protein sequence ID" value="GAA1797520.1"/>
    <property type="molecule type" value="Genomic_DNA"/>
</dbReference>
<organism evidence="2 3">
    <name type="scientific">Luedemannella flava</name>
    <dbReference type="NCBI Taxonomy" id="349316"/>
    <lineage>
        <taxon>Bacteria</taxon>
        <taxon>Bacillati</taxon>
        <taxon>Actinomycetota</taxon>
        <taxon>Actinomycetes</taxon>
        <taxon>Micromonosporales</taxon>
        <taxon>Micromonosporaceae</taxon>
        <taxon>Luedemannella</taxon>
    </lineage>
</organism>
<reference evidence="2 3" key="1">
    <citation type="journal article" date="2019" name="Int. J. Syst. Evol. Microbiol.">
        <title>The Global Catalogue of Microorganisms (GCM) 10K type strain sequencing project: providing services to taxonomists for standard genome sequencing and annotation.</title>
        <authorList>
            <consortium name="The Broad Institute Genomics Platform"/>
            <consortium name="The Broad Institute Genome Sequencing Center for Infectious Disease"/>
            <person name="Wu L."/>
            <person name="Ma J."/>
        </authorList>
    </citation>
    <scope>NUCLEOTIDE SEQUENCE [LARGE SCALE GENOMIC DNA]</scope>
    <source>
        <strain evidence="2 3">JCM 13250</strain>
    </source>
</reference>
<evidence type="ECO:0000256" key="1">
    <source>
        <dbReference type="SAM" id="MobiDB-lite"/>
    </source>
</evidence>
<name>A0ABN2LRF9_9ACTN</name>
<comment type="caution">
    <text evidence="2">The sequence shown here is derived from an EMBL/GenBank/DDBJ whole genome shotgun (WGS) entry which is preliminary data.</text>
</comment>
<accession>A0ABN2LRF9</accession>